<dbReference type="EMBL" id="JBBPBM010001091">
    <property type="protein sequence ID" value="KAK8487434.1"/>
    <property type="molecule type" value="Genomic_DNA"/>
</dbReference>
<reference evidence="1 2" key="1">
    <citation type="journal article" date="2024" name="G3 (Bethesda)">
        <title>Genome assembly of Hibiscus sabdariffa L. provides insights into metabolisms of medicinal natural products.</title>
        <authorList>
            <person name="Kim T."/>
        </authorList>
    </citation>
    <scope>NUCLEOTIDE SEQUENCE [LARGE SCALE GENOMIC DNA]</scope>
    <source>
        <strain evidence="1">TK-2024</strain>
        <tissue evidence="1">Old leaves</tissue>
    </source>
</reference>
<proteinExistence type="predicted"/>
<dbReference type="Proteomes" id="UP001472677">
    <property type="component" value="Unassembled WGS sequence"/>
</dbReference>
<evidence type="ECO:0000313" key="1">
    <source>
        <dbReference type="EMBL" id="KAK8487434.1"/>
    </source>
</evidence>
<evidence type="ECO:0000313" key="2">
    <source>
        <dbReference type="Proteomes" id="UP001472677"/>
    </source>
</evidence>
<accession>A0ABR2A329</accession>
<keyword evidence="2" id="KW-1185">Reference proteome</keyword>
<name>A0ABR2A329_9ROSI</name>
<gene>
    <name evidence="1" type="ORF">V6N12_067448</name>
</gene>
<protein>
    <submittedName>
        <fullName evidence="1">Uncharacterized protein</fullName>
    </submittedName>
</protein>
<organism evidence="1 2">
    <name type="scientific">Hibiscus sabdariffa</name>
    <name type="common">roselle</name>
    <dbReference type="NCBI Taxonomy" id="183260"/>
    <lineage>
        <taxon>Eukaryota</taxon>
        <taxon>Viridiplantae</taxon>
        <taxon>Streptophyta</taxon>
        <taxon>Embryophyta</taxon>
        <taxon>Tracheophyta</taxon>
        <taxon>Spermatophyta</taxon>
        <taxon>Magnoliopsida</taxon>
        <taxon>eudicotyledons</taxon>
        <taxon>Gunneridae</taxon>
        <taxon>Pentapetalae</taxon>
        <taxon>rosids</taxon>
        <taxon>malvids</taxon>
        <taxon>Malvales</taxon>
        <taxon>Malvaceae</taxon>
        <taxon>Malvoideae</taxon>
        <taxon>Hibiscus</taxon>
    </lineage>
</organism>
<comment type="caution">
    <text evidence="1">The sequence shown here is derived from an EMBL/GenBank/DDBJ whole genome shotgun (WGS) entry which is preliminary data.</text>
</comment>
<sequence>MERDEVMDVGVEEISGAPTDGIMDAPCDYMTYDECDLKQGSGAPSKPTFREMLMGRSFSTQPAPAIPDLDVDIQEEDVLISTIYGTPAIRFSDRLHDLVDAKLENLTVIRLLG</sequence>